<name>A0A5C6YWB2_9FLAO</name>
<proteinExistence type="predicted"/>
<dbReference type="InterPro" id="IPR036390">
    <property type="entry name" value="WH_DNA-bd_sf"/>
</dbReference>
<dbReference type="PROSITE" id="PS51197">
    <property type="entry name" value="HTH_RRF2_2"/>
    <property type="match status" value="1"/>
</dbReference>
<dbReference type="InterPro" id="IPR036388">
    <property type="entry name" value="WH-like_DNA-bd_sf"/>
</dbReference>
<reference evidence="1 2" key="1">
    <citation type="submission" date="2019-08" db="EMBL/GenBank/DDBJ databases">
        <title>Genome of Aequorivita antarctica SW49 (type strain).</title>
        <authorList>
            <person name="Bowman J.P."/>
        </authorList>
    </citation>
    <scope>NUCLEOTIDE SEQUENCE [LARGE SCALE GENOMIC DNA]</scope>
    <source>
        <strain evidence="1 2">SW49</strain>
    </source>
</reference>
<dbReference type="Pfam" id="PF02082">
    <property type="entry name" value="Rrf2"/>
    <property type="match status" value="1"/>
</dbReference>
<dbReference type="RefSeq" id="WP_111845370.1">
    <property type="nucleotide sequence ID" value="NZ_UEGI01000017.1"/>
</dbReference>
<organism evidence="1 2">
    <name type="scientific">Aequorivita antarctica</name>
    <dbReference type="NCBI Taxonomy" id="153266"/>
    <lineage>
        <taxon>Bacteria</taxon>
        <taxon>Pseudomonadati</taxon>
        <taxon>Bacteroidota</taxon>
        <taxon>Flavobacteriia</taxon>
        <taxon>Flavobacteriales</taxon>
        <taxon>Flavobacteriaceae</taxon>
        <taxon>Aequorivita</taxon>
    </lineage>
</organism>
<dbReference type="AlphaFoldDB" id="A0A5C6YWB2"/>
<dbReference type="PANTHER" id="PTHR33221:SF15">
    <property type="entry name" value="HTH-TYPE TRANSCRIPTIONAL REGULATOR YWGB-RELATED"/>
    <property type="match status" value="1"/>
</dbReference>
<dbReference type="GO" id="GO:0005829">
    <property type="term" value="C:cytosol"/>
    <property type="evidence" value="ECO:0007669"/>
    <property type="project" value="TreeGrafter"/>
</dbReference>
<accession>A0A5C6YWB2</accession>
<gene>
    <name evidence="1" type="ORF">ESU54_15540</name>
</gene>
<dbReference type="InterPro" id="IPR000944">
    <property type="entry name" value="Tscrpt_reg_Rrf2"/>
</dbReference>
<dbReference type="EMBL" id="VORT01000014">
    <property type="protein sequence ID" value="TXD71681.1"/>
    <property type="molecule type" value="Genomic_DNA"/>
</dbReference>
<evidence type="ECO:0000313" key="2">
    <source>
        <dbReference type="Proteomes" id="UP000321497"/>
    </source>
</evidence>
<dbReference type="PANTHER" id="PTHR33221">
    <property type="entry name" value="WINGED HELIX-TURN-HELIX TRANSCRIPTIONAL REGULATOR, RRF2 FAMILY"/>
    <property type="match status" value="1"/>
</dbReference>
<dbReference type="Gene3D" id="1.10.10.10">
    <property type="entry name" value="Winged helix-like DNA-binding domain superfamily/Winged helix DNA-binding domain"/>
    <property type="match status" value="1"/>
</dbReference>
<dbReference type="OrthoDB" id="9808360at2"/>
<dbReference type="NCBIfam" id="TIGR00738">
    <property type="entry name" value="rrf2_super"/>
    <property type="match status" value="1"/>
</dbReference>
<keyword evidence="2" id="KW-1185">Reference proteome</keyword>
<protein>
    <submittedName>
        <fullName evidence="1">Rrf2 family transcriptional regulator</fullName>
    </submittedName>
</protein>
<evidence type="ECO:0000313" key="1">
    <source>
        <dbReference type="EMBL" id="TXD71681.1"/>
    </source>
</evidence>
<dbReference type="Proteomes" id="UP000321497">
    <property type="component" value="Unassembled WGS sequence"/>
</dbReference>
<dbReference type="GO" id="GO:0003700">
    <property type="term" value="F:DNA-binding transcription factor activity"/>
    <property type="evidence" value="ECO:0007669"/>
    <property type="project" value="TreeGrafter"/>
</dbReference>
<sequence length="144" mass="15639">MFSKACQYGIKASVYIASQSALDNRVSLKDIAFSINSPEAFTAKILHQLAKSDILDSLKGPTGGFVIPKGRAETIKLSDIVLAIDGDSIYMGCALGFGSCDARQPCPMHNKFAEIRDDLKRMLHNTSLYELAHGLDGGISFLKR</sequence>
<comment type="caution">
    <text evidence="1">The sequence shown here is derived from an EMBL/GenBank/DDBJ whole genome shotgun (WGS) entry which is preliminary data.</text>
</comment>
<dbReference type="SUPFAM" id="SSF46785">
    <property type="entry name" value="Winged helix' DNA-binding domain"/>
    <property type="match status" value="1"/>
</dbReference>